<comment type="caution">
    <text evidence="1">The sequence shown here is derived from an EMBL/GenBank/DDBJ whole genome shotgun (WGS) entry which is preliminary data.</text>
</comment>
<dbReference type="EMBL" id="AJWN02000032">
    <property type="protein sequence ID" value="OEE63022.1"/>
    <property type="molecule type" value="Genomic_DNA"/>
</dbReference>
<dbReference type="RefSeq" id="WP_016958727.1">
    <property type="nucleotide sequence ID" value="NZ_AJWN02000032.1"/>
</dbReference>
<protein>
    <submittedName>
        <fullName evidence="1">Uncharacterized protein</fullName>
    </submittedName>
</protein>
<evidence type="ECO:0000313" key="1">
    <source>
        <dbReference type="EMBL" id="OEE63022.1"/>
    </source>
</evidence>
<sequence length="73" mass="8105">MSVHMWYCENCEAETGHEVREQAHHDPAIRALTAPPMDERFAEASECTCTVCGQVAWVDASDVLKLGVHDFGD</sequence>
<dbReference type="Proteomes" id="UP000095039">
    <property type="component" value="Unassembled WGS sequence"/>
</dbReference>
<keyword evidence="2" id="KW-1185">Reference proteome</keyword>
<organism evidence="1 2">
    <name type="scientific">Enterovibrio norvegicus FF-454</name>
    <dbReference type="NCBI Taxonomy" id="1185651"/>
    <lineage>
        <taxon>Bacteria</taxon>
        <taxon>Pseudomonadati</taxon>
        <taxon>Pseudomonadota</taxon>
        <taxon>Gammaproteobacteria</taxon>
        <taxon>Vibrionales</taxon>
        <taxon>Vibrionaceae</taxon>
        <taxon>Enterovibrio</taxon>
    </lineage>
</organism>
<reference evidence="1 2" key="1">
    <citation type="journal article" date="2012" name="Science">
        <title>Ecological populations of bacteria act as socially cohesive units of antibiotic production and resistance.</title>
        <authorList>
            <person name="Cordero O.X."/>
            <person name="Wildschutte H."/>
            <person name="Kirkup B."/>
            <person name="Proehl S."/>
            <person name="Ngo L."/>
            <person name="Hussain F."/>
            <person name="Le Roux F."/>
            <person name="Mincer T."/>
            <person name="Polz M.F."/>
        </authorList>
    </citation>
    <scope>NUCLEOTIDE SEQUENCE [LARGE SCALE GENOMIC DNA]</scope>
    <source>
        <strain evidence="1 2">FF-454</strain>
    </source>
</reference>
<dbReference type="AlphaFoldDB" id="A0A1E5CCZ6"/>
<accession>A0A1E5CCZ6</accession>
<gene>
    <name evidence="1" type="ORF">A1OK_20785</name>
</gene>
<name>A0A1E5CCZ6_9GAMM</name>
<proteinExistence type="predicted"/>
<evidence type="ECO:0000313" key="2">
    <source>
        <dbReference type="Proteomes" id="UP000095039"/>
    </source>
</evidence>